<dbReference type="SUPFAM" id="SSF53383">
    <property type="entry name" value="PLP-dependent transferases"/>
    <property type="match status" value="1"/>
</dbReference>
<dbReference type="InterPro" id="IPR015422">
    <property type="entry name" value="PyrdxlP-dep_Trfase_small"/>
</dbReference>
<keyword evidence="4" id="KW-0808">Transferase</keyword>
<evidence type="ECO:0000259" key="8">
    <source>
        <dbReference type="Pfam" id="PF00266"/>
    </source>
</evidence>
<keyword evidence="5" id="KW-0663">Pyridoxal phosphate</keyword>
<evidence type="ECO:0000313" key="9">
    <source>
        <dbReference type="EMBL" id="QTQ13368.1"/>
    </source>
</evidence>
<dbReference type="GO" id="GO:0006534">
    <property type="term" value="P:cysteine metabolic process"/>
    <property type="evidence" value="ECO:0007669"/>
    <property type="project" value="InterPro"/>
</dbReference>
<dbReference type="Proteomes" id="UP000671908">
    <property type="component" value="Chromosome"/>
</dbReference>
<dbReference type="RefSeq" id="WP_210120064.1">
    <property type="nucleotide sequence ID" value="NZ_CP054142.1"/>
</dbReference>
<dbReference type="PANTHER" id="PTHR43586:SF8">
    <property type="entry name" value="CYSTEINE DESULFURASE 1, CHLOROPLASTIC"/>
    <property type="match status" value="1"/>
</dbReference>
<dbReference type="InterPro" id="IPR015421">
    <property type="entry name" value="PyrdxlP-dep_Trfase_major"/>
</dbReference>
<dbReference type="InterPro" id="IPR000192">
    <property type="entry name" value="Aminotrans_V_dom"/>
</dbReference>
<gene>
    <name evidence="9" type="ORF">HRQ91_02250</name>
</gene>
<comment type="catalytic activity">
    <reaction evidence="6">
        <text>(sulfur carrier)-H + L-cysteine = (sulfur carrier)-SH + L-alanine</text>
        <dbReference type="Rhea" id="RHEA:43892"/>
        <dbReference type="Rhea" id="RHEA-COMP:14737"/>
        <dbReference type="Rhea" id="RHEA-COMP:14739"/>
        <dbReference type="ChEBI" id="CHEBI:29917"/>
        <dbReference type="ChEBI" id="CHEBI:35235"/>
        <dbReference type="ChEBI" id="CHEBI:57972"/>
        <dbReference type="ChEBI" id="CHEBI:64428"/>
        <dbReference type="EC" id="2.8.1.7"/>
    </reaction>
</comment>
<dbReference type="CDD" id="cd06453">
    <property type="entry name" value="SufS_like"/>
    <property type="match status" value="1"/>
</dbReference>
<dbReference type="GO" id="GO:0031071">
    <property type="term" value="F:cysteine desulfurase activity"/>
    <property type="evidence" value="ECO:0007669"/>
    <property type="project" value="UniProtKB-EC"/>
</dbReference>
<accession>A0A975F2V0</accession>
<organism evidence="9 10">
    <name type="scientific">Treponema parvum</name>
    <dbReference type="NCBI Taxonomy" id="138851"/>
    <lineage>
        <taxon>Bacteria</taxon>
        <taxon>Pseudomonadati</taxon>
        <taxon>Spirochaetota</taxon>
        <taxon>Spirochaetia</taxon>
        <taxon>Spirochaetales</taxon>
        <taxon>Treponemataceae</taxon>
        <taxon>Treponema</taxon>
    </lineage>
</organism>
<comment type="similarity">
    <text evidence="2">Belongs to the class-V pyridoxal-phosphate-dependent aminotransferase family. Csd subfamily.</text>
</comment>
<dbReference type="EC" id="2.8.1.7" evidence="3"/>
<keyword evidence="10" id="KW-1185">Reference proteome</keyword>
<evidence type="ECO:0000256" key="2">
    <source>
        <dbReference type="ARBA" id="ARBA00010447"/>
    </source>
</evidence>
<dbReference type="Pfam" id="PF00266">
    <property type="entry name" value="Aminotran_5"/>
    <property type="match status" value="1"/>
</dbReference>
<reference evidence="9 10" key="1">
    <citation type="journal article" date="2021" name="Microbiol. Resour. Announc.">
        <title>Complete Genome Sequences of Three Human Oral Treponema parvum Isolates.</title>
        <authorList>
            <person name="Zeng H."/>
            <person name="Watt R.M."/>
        </authorList>
    </citation>
    <scope>NUCLEOTIDE SEQUENCE [LARGE SCALE GENOMIC DNA]</scope>
    <source>
        <strain evidence="9 10">ATCC 700770</strain>
    </source>
</reference>
<dbReference type="InterPro" id="IPR020578">
    <property type="entry name" value="Aminotrans_V_PyrdxlP_BS"/>
</dbReference>
<evidence type="ECO:0000256" key="1">
    <source>
        <dbReference type="ARBA" id="ARBA00001933"/>
    </source>
</evidence>
<name>A0A975F2V0_9SPIR</name>
<protein>
    <recommendedName>
        <fullName evidence="3">cysteine desulfurase</fullName>
        <ecNumber evidence="3">2.8.1.7</ecNumber>
    </recommendedName>
</protein>
<dbReference type="GO" id="GO:0030170">
    <property type="term" value="F:pyridoxal phosphate binding"/>
    <property type="evidence" value="ECO:0007669"/>
    <property type="project" value="InterPro"/>
</dbReference>
<dbReference type="KEGG" id="tpav:HRQ91_02250"/>
<evidence type="ECO:0000256" key="5">
    <source>
        <dbReference type="ARBA" id="ARBA00022898"/>
    </source>
</evidence>
<evidence type="ECO:0000256" key="7">
    <source>
        <dbReference type="RuleBase" id="RU004504"/>
    </source>
</evidence>
<dbReference type="AlphaFoldDB" id="A0A975F2V0"/>
<comment type="cofactor">
    <cofactor evidence="1 7">
        <name>pyridoxal 5'-phosphate</name>
        <dbReference type="ChEBI" id="CHEBI:597326"/>
    </cofactor>
</comment>
<evidence type="ECO:0000256" key="4">
    <source>
        <dbReference type="ARBA" id="ARBA00022679"/>
    </source>
</evidence>
<dbReference type="Gene3D" id="3.90.1150.10">
    <property type="entry name" value="Aspartate Aminotransferase, domain 1"/>
    <property type="match status" value="1"/>
</dbReference>
<feature type="domain" description="Aminotransferase class V" evidence="8">
    <location>
        <begin position="2"/>
        <end position="371"/>
    </location>
</feature>
<dbReference type="EMBL" id="CP054142">
    <property type="protein sequence ID" value="QTQ13368.1"/>
    <property type="molecule type" value="Genomic_DNA"/>
</dbReference>
<dbReference type="InterPro" id="IPR010970">
    <property type="entry name" value="Cys_dSase_SufS"/>
</dbReference>
<proteinExistence type="inferred from homology"/>
<dbReference type="PANTHER" id="PTHR43586">
    <property type="entry name" value="CYSTEINE DESULFURASE"/>
    <property type="match status" value="1"/>
</dbReference>
<evidence type="ECO:0000256" key="3">
    <source>
        <dbReference type="ARBA" id="ARBA00012239"/>
    </source>
</evidence>
<dbReference type="PROSITE" id="PS00595">
    <property type="entry name" value="AA_TRANSFER_CLASS_5"/>
    <property type="match status" value="1"/>
</dbReference>
<evidence type="ECO:0000256" key="6">
    <source>
        <dbReference type="ARBA" id="ARBA00050776"/>
    </source>
</evidence>
<dbReference type="InterPro" id="IPR015424">
    <property type="entry name" value="PyrdxlP-dep_Trfase"/>
</dbReference>
<dbReference type="Gene3D" id="3.40.640.10">
    <property type="entry name" value="Type I PLP-dependent aspartate aminotransferase-like (Major domain)"/>
    <property type="match status" value="1"/>
</dbReference>
<evidence type="ECO:0000313" key="10">
    <source>
        <dbReference type="Proteomes" id="UP000671908"/>
    </source>
</evidence>
<sequence length="383" mass="42194">MDNAATTQKPRSVIHAISKYYETENANIHRGAYALSRRSTELYENSRRIVKEFIGAKDDCEIIFTKNTTESINIVARAFCDAFLKSGGNIITTELEHHSNYLPWLAACRRKSAEFRVLPVTEDGLLDISPLERMIDKGTALVAVTGASNGSGVLTPLDTLIKIAHAHGVPVLVDGAQLAPHADMDVYDLDCDFFVFSSHKVYGPNGMGVLYGKKMWLDKMLPDAYGGDMVNRVGKDFDSSSWQPLPAKFEAGTQDVGGAVGFAAALQYIREHGASRLHEYERSLTDYALKRLNRIEGINVIAKNSPRVPLISFVSSAVSPYDLSMLLSARGIASRCGEMCAQPLMKKLGLVSGLARISIAFYNTEEEIARFCDVIEEIQARYI</sequence>